<evidence type="ECO:0000256" key="3">
    <source>
        <dbReference type="ARBA" id="ARBA00022729"/>
    </source>
</evidence>
<evidence type="ECO:0000256" key="2">
    <source>
        <dbReference type="ARBA" id="ARBA00022525"/>
    </source>
</evidence>
<dbReference type="Pfam" id="PF00560">
    <property type="entry name" value="LRR_1"/>
    <property type="match status" value="3"/>
</dbReference>
<feature type="signal peptide" evidence="6">
    <location>
        <begin position="1"/>
        <end position="24"/>
    </location>
</feature>
<dbReference type="EMBL" id="JABTTQ020001007">
    <property type="protein sequence ID" value="KAK6136891.1"/>
    <property type="molecule type" value="Genomic_DNA"/>
</dbReference>
<evidence type="ECO:0000313" key="7">
    <source>
        <dbReference type="EMBL" id="KAK6136891.1"/>
    </source>
</evidence>
<keyword evidence="8" id="KW-1185">Reference proteome</keyword>
<dbReference type="InterPro" id="IPR032675">
    <property type="entry name" value="LRR_dom_sf"/>
</dbReference>
<dbReference type="SUPFAM" id="SSF52058">
    <property type="entry name" value="L domain-like"/>
    <property type="match status" value="1"/>
</dbReference>
<gene>
    <name evidence="7" type="ORF">DH2020_029377</name>
</gene>
<keyword evidence="4" id="KW-0677">Repeat</keyword>
<comment type="subcellular location">
    <subcellularLocation>
        <location evidence="1">Secreted</location>
    </subcellularLocation>
</comment>
<evidence type="ECO:0000256" key="5">
    <source>
        <dbReference type="SAM" id="MobiDB-lite"/>
    </source>
</evidence>
<keyword evidence="3 6" id="KW-0732">Signal</keyword>
<organism evidence="7 8">
    <name type="scientific">Rehmannia glutinosa</name>
    <name type="common">Chinese foxglove</name>
    <dbReference type="NCBI Taxonomy" id="99300"/>
    <lineage>
        <taxon>Eukaryota</taxon>
        <taxon>Viridiplantae</taxon>
        <taxon>Streptophyta</taxon>
        <taxon>Embryophyta</taxon>
        <taxon>Tracheophyta</taxon>
        <taxon>Spermatophyta</taxon>
        <taxon>Magnoliopsida</taxon>
        <taxon>eudicotyledons</taxon>
        <taxon>Gunneridae</taxon>
        <taxon>Pentapetalae</taxon>
        <taxon>asterids</taxon>
        <taxon>lamiids</taxon>
        <taxon>Lamiales</taxon>
        <taxon>Orobanchaceae</taxon>
        <taxon>Rehmannieae</taxon>
        <taxon>Rehmannia</taxon>
    </lineage>
</organism>
<dbReference type="InterPro" id="IPR001611">
    <property type="entry name" value="Leu-rich_rpt"/>
</dbReference>
<dbReference type="PANTHER" id="PTHR32093:SF131">
    <property type="entry name" value="LEUCINE-RICH REPEAT-CONTAINING N-TERMINAL PLANT-TYPE DOMAIN-CONTAINING PROTEIN"/>
    <property type="match status" value="1"/>
</dbReference>
<evidence type="ECO:0000256" key="1">
    <source>
        <dbReference type="ARBA" id="ARBA00004613"/>
    </source>
</evidence>
<accession>A0ABR0VRE2</accession>
<protein>
    <submittedName>
        <fullName evidence="7">Uncharacterized protein</fullName>
    </submittedName>
</protein>
<evidence type="ECO:0000256" key="6">
    <source>
        <dbReference type="SAM" id="SignalP"/>
    </source>
</evidence>
<feature type="compositionally biased region" description="Pro residues" evidence="5">
    <location>
        <begin position="57"/>
        <end position="81"/>
    </location>
</feature>
<dbReference type="SUPFAM" id="SSF101447">
    <property type="entry name" value="Formin homology 2 domain (FH2 domain)"/>
    <property type="match status" value="1"/>
</dbReference>
<dbReference type="Gene3D" id="3.80.10.10">
    <property type="entry name" value="Ribonuclease Inhibitor"/>
    <property type="match status" value="3"/>
</dbReference>
<dbReference type="PANTHER" id="PTHR32093">
    <property type="entry name" value="LEUCINE-RICH REPEAT EXTENSIN-LIKE PROTEIN 3-RELATED"/>
    <property type="match status" value="1"/>
</dbReference>
<keyword evidence="2" id="KW-0964">Secreted</keyword>
<sequence>MIITSNVSLALVLLLAKFVLHVTCLHHNQVHDNPRIINGDRETLEIIIGGGGSYSPPPTPPNYQDCPPPPPPPPPPSPPPFREQTCRNSLPHYPKIQAKIKHDPYGITKTWVGHDICNNYKGFFCDILSDYGEKVLAGVIFNGFNFDGPDLNLNGFIDELPDIIVFHANSNNFKGSFPLKISKIKYLYELDLSNNKYSCEFPYEVLGATRLTFLDLRFNKFSGMVPPQVFMLDVDVLYINNNNLMQKLPDNLGSTPALYLTLANNNFTGPIPKSIGQAAQTLIEVLLLNNQLSGCLPCEIGLLEKATLFDASRNFLTGPIPKSFACLGRMEILNLADNQLYGPVPVPVCKLPNLRNLSLSYNYFTKVGPECWKLIKKKVLDVRMNCIPGLPAQRSPAQCHAFFSKAKTCAEENSSDWVSCNGNIRRKSLESSNSERISTYSYAALDPHRL</sequence>
<name>A0ABR0VRE2_REHGL</name>
<comment type="caution">
    <text evidence="7">The sequence shown here is derived from an EMBL/GenBank/DDBJ whole genome shotgun (WGS) entry which is preliminary data.</text>
</comment>
<evidence type="ECO:0000256" key="4">
    <source>
        <dbReference type="ARBA" id="ARBA00022737"/>
    </source>
</evidence>
<dbReference type="Proteomes" id="UP001318860">
    <property type="component" value="Unassembled WGS sequence"/>
</dbReference>
<dbReference type="InterPro" id="IPR051582">
    <property type="entry name" value="LRR_extensin-like_regulator"/>
</dbReference>
<reference evidence="7 8" key="1">
    <citation type="journal article" date="2021" name="Comput. Struct. Biotechnol. J.">
        <title>De novo genome assembly of the potent medicinal plant Rehmannia glutinosa using nanopore technology.</title>
        <authorList>
            <person name="Ma L."/>
            <person name="Dong C."/>
            <person name="Song C."/>
            <person name="Wang X."/>
            <person name="Zheng X."/>
            <person name="Niu Y."/>
            <person name="Chen S."/>
            <person name="Feng W."/>
        </authorList>
    </citation>
    <scope>NUCLEOTIDE SEQUENCE [LARGE SCALE GENOMIC DNA]</scope>
    <source>
        <strain evidence="7">DH-2019</strain>
    </source>
</reference>
<evidence type="ECO:0000313" key="8">
    <source>
        <dbReference type="Proteomes" id="UP001318860"/>
    </source>
</evidence>
<feature type="region of interest" description="Disordered" evidence="5">
    <location>
        <begin position="57"/>
        <end position="83"/>
    </location>
</feature>
<proteinExistence type="predicted"/>
<feature type="chain" id="PRO_5045397513" evidence="6">
    <location>
        <begin position="25"/>
        <end position="450"/>
    </location>
</feature>